<name>A0ABX2I6J8_BLAHA</name>
<proteinExistence type="inferred from homology"/>
<dbReference type="PROSITE" id="PS50164">
    <property type="entry name" value="GIY_YIG"/>
    <property type="match status" value="1"/>
</dbReference>
<dbReference type="SUPFAM" id="SSF47781">
    <property type="entry name" value="RuvA domain 2-like"/>
    <property type="match status" value="1"/>
</dbReference>
<keyword evidence="1 7" id="KW-0963">Cytoplasm</keyword>
<sequence length="644" mass="74912">MFHIEEELKKLPSLPGVYMMHDRHDTIIYVGKAISLKNRVRQYFQKSRNLGIKKEQMVEQIERFEYIVTDSELEALVLESNLIKEHKPKYNTMLKDDKNYPFIKVTVGETFPRIMTARSMKKDKSKYFGPYTSAGAVKDVIELTRKLYHLRTCTRNLPRDVGKERPCLYYHIKQCQAPCQGYISKEEYRKQVDSLLDFLGGNHKSVLKELEEKMLQASGEMKFEEAAQYRDLMQSVEKIGERQKITDHPGEDKDIIAAAMENDDAVVQVFFVRDGKLIGRDHFYMKTAPGENRRGILSSFLKQFYAGTPFIPREIMLQEEIEDRELLEEWLESRKGRKVRITVPKKGTKEKLVELAYQNAKLVLRQDKERIQREEGRTIGAVKEIAQLLNMRGINRIEAFDISNISGFQSVGSMVVYEKGKPKRSDYRKFRIQSVEGPNDYASMEEVLTRRFVHGMNEQEERQRENSGNVYGSFTRFPDLIMMDGGRGQVNIALSVLDKLQLSIPVCGMVKDDKHRTRGLYFQNEEIPIDRDSEGFKLITRIQDEAHRFAIEYHRSLRSKGQVHSLLDDIPGIGPARRKALMKRFKGLEGLREASVEELSQVESMNEKAARQVYEFLHRRREESASPLLNLQSPYDKIRKEPKD</sequence>
<evidence type="ECO:0000256" key="3">
    <source>
        <dbReference type="ARBA" id="ARBA00022769"/>
    </source>
</evidence>
<dbReference type="HAMAP" id="MF_00203">
    <property type="entry name" value="UvrC"/>
    <property type="match status" value="1"/>
</dbReference>
<dbReference type="PANTHER" id="PTHR30562:SF1">
    <property type="entry name" value="UVRABC SYSTEM PROTEIN C"/>
    <property type="match status" value="1"/>
</dbReference>
<dbReference type="InterPro" id="IPR000305">
    <property type="entry name" value="GIY-YIG_endonuc"/>
</dbReference>
<accession>A0ABX2I6J8</accession>
<protein>
    <recommendedName>
        <fullName evidence="7">UvrABC system protein C</fullName>
        <shortName evidence="7">Protein UvrC</shortName>
    </recommendedName>
    <alternativeName>
        <fullName evidence="7">Excinuclease ABC subunit C</fullName>
    </alternativeName>
</protein>
<dbReference type="Pfam" id="PF14520">
    <property type="entry name" value="HHH_5"/>
    <property type="match status" value="1"/>
</dbReference>
<dbReference type="Gene3D" id="1.10.150.20">
    <property type="entry name" value="5' to 3' exonuclease, C-terminal subdomain"/>
    <property type="match status" value="1"/>
</dbReference>
<comment type="subunit">
    <text evidence="7">Interacts with UvrB in an incision complex.</text>
</comment>
<organism evidence="12 13">
    <name type="scientific">Blautia hansenii</name>
    <name type="common">Ruminococcus hansenii</name>
    <dbReference type="NCBI Taxonomy" id="1322"/>
    <lineage>
        <taxon>Bacteria</taxon>
        <taxon>Bacillati</taxon>
        <taxon>Bacillota</taxon>
        <taxon>Clostridia</taxon>
        <taxon>Lachnospirales</taxon>
        <taxon>Lachnospiraceae</taxon>
        <taxon>Blautia</taxon>
    </lineage>
</organism>
<dbReference type="Gene3D" id="3.30.420.340">
    <property type="entry name" value="UvrC, RNAse H endonuclease domain"/>
    <property type="match status" value="1"/>
</dbReference>
<dbReference type="InterPro" id="IPR050066">
    <property type="entry name" value="UvrABC_protein_C"/>
</dbReference>
<dbReference type="Pfam" id="PF08459">
    <property type="entry name" value="UvrC_RNaseH_dom"/>
    <property type="match status" value="1"/>
</dbReference>
<evidence type="ECO:0000256" key="8">
    <source>
        <dbReference type="SAM" id="MobiDB-lite"/>
    </source>
</evidence>
<comment type="similarity">
    <text evidence="7">Belongs to the UvrC family.</text>
</comment>
<dbReference type="PROSITE" id="PS50165">
    <property type="entry name" value="UVRC"/>
    <property type="match status" value="1"/>
</dbReference>
<keyword evidence="13" id="KW-1185">Reference proteome</keyword>
<dbReference type="InterPro" id="IPR010994">
    <property type="entry name" value="RuvA_2-like"/>
</dbReference>
<dbReference type="SUPFAM" id="SSF46600">
    <property type="entry name" value="C-terminal UvrC-binding domain of UvrB"/>
    <property type="match status" value="1"/>
</dbReference>
<dbReference type="InterPro" id="IPR001162">
    <property type="entry name" value="UvrC_RNase_H_dom"/>
</dbReference>
<dbReference type="InterPro" id="IPR001943">
    <property type="entry name" value="UVR_dom"/>
</dbReference>
<evidence type="ECO:0000259" key="11">
    <source>
        <dbReference type="PROSITE" id="PS50165"/>
    </source>
</evidence>
<evidence type="ECO:0000313" key="13">
    <source>
        <dbReference type="Proteomes" id="UP000822142"/>
    </source>
</evidence>
<dbReference type="Pfam" id="PF22920">
    <property type="entry name" value="UvrC_RNaseH"/>
    <property type="match status" value="1"/>
</dbReference>
<feature type="region of interest" description="Disordered" evidence="8">
    <location>
        <begin position="625"/>
        <end position="644"/>
    </location>
</feature>
<reference evidence="12 13" key="1">
    <citation type="journal article" date="2020" name="Cell Host Microbe">
        <title>Functional and Genomic Variation between Human-Derived Isolates of Lachnospiraceae Reveals Inter- and Intra-Species Diversity.</title>
        <authorList>
            <person name="Sorbara M.T."/>
            <person name="Littmann E.R."/>
            <person name="Fontana E."/>
            <person name="Moody T.U."/>
            <person name="Kohout C.E."/>
            <person name="Gjonbalaj M."/>
            <person name="Eaton V."/>
            <person name="Seok R."/>
            <person name="Leiner I.M."/>
            <person name="Pamer E.G."/>
        </authorList>
    </citation>
    <scope>NUCLEOTIDE SEQUENCE [LARGE SCALE GENOMIC DNA]</scope>
    <source>
        <strain evidence="12 13">MSK.15.26</strain>
    </source>
</reference>
<feature type="domain" description="GIY-YIG" evidence="10">
    <location>
        <begin position="13"/>
        <end position="92"/>
    </location>
</feature>
<evidence type="ECO:0000259" key="9">
    <source>
        <dbReference type="PROSITE" id="PS50151"/>
    </source>
</evidence>
<keyword evidence="4 7" id="KW-0267">Excision nuclease</keyword>
<comment type="caution">
    <text evidence="12">The sequence shown here is derived from an EMBL/GenBank/DDBJ whole genome shotgun (WGS) entry which is preliminary data.</text>
</comment>
<dbReference type="NCBIfam" id="TIGR00194">
    <property type="entry name" value="uvrC"/>
    <property type="match status" value="1"/>
</dbReference>
<feature type="domain" description="UvrC family homology region profile" evidence="11">
    <location>
        <begin position="255"/>
        <end position="497"/>
    </location>
</feature>
<evidence type="ECO:0000259" key="10">
    <source>
        <dbReference type="PROSITE" id="PS50164"/>
    </source>
</evidence>
<keyword evidence="3 7" id="KW-0228">DNA excision</keyword>
<dbReference type="Gene3D" id="4.10.860.10">
    <property type="entry name" value="UVR domain"/>
    <property type="match status" value="1"/>
</dbReference>
<dbReference type="InterPro" id="IPR004791">
    <property type="entry name" value="UvrC"/>
</dbReference>
<evidence type="ECO:0000256" key="7">
    <source>
        <dbReference type="HAMAP-Rule" id="MF_00203"/>
    </source>
</evidence>
<dbReference type="InterPro" id="IPR038476">
    <property type="entry name" value="UvrC_RNase_H_dom_sf"/>
</dbReference>
<dbReference type="Proteomes" id="UP000822142">
    <property type="component" value="Unassembled WGS sequence"/>
</dbReference>
<dbReference type="Gene3D" id="3.40.1440.10">
    <property type="entry name" value="GIY-YIG endonuclease"/>
    <property type="match status" value="1"/>
</dbReference>
<evidence type="ECO:0000256" key="4">
    <source>
        <dbReference type="ARBA" id="ARBA00022881"/>
    </source>
</evidence>
<dbReference type="SUPFAM" id="SSF82771">
    <property type="entry name" value="GIY-YIG endonuclease"/>
    <property type="match status" value="1"/>
</dbReference>
<evidence type="ECO:0000313" key="12">
    <source>
        <dbReference type="EMBL" id="NSJ85935.1"/>
    </source>
</evidence>
<evidence type="ECO:0000256" key="1">
    <source>
        <dbReference type="ARBA" id="ARBA00022490"/>
    </source>
</evidence>
<dbReference type="NCBIfam" id="NF001824">
    <property type="entry name" value="PRK00558.1-5"/>
    <property type="match status" value="1"/>
</dbReference>
<keyword evidence="5 7" id="KW-0234">DNA repair</keyword>
<dbReference type="PROSITE" id="PS50151">
    <property type="entry name" value="UVR"/>
    <property type="match status" value="1"/>
</dbReference>
<feature type="domain" description="UVR" evidence="9">
    <location>
        <begin position="204"/>
        <end position="239"/>
    </location>
</feature>
<evidence type="ECO:0000256" key="2">
    <source>
        <dbReference type="ARBA" id="ARBA00022763"/>
    </source>
</evidence>
<comment type="function">
    <text evidence="7">The UvrABC repair system catalyzes the recognition and processing of DNA lesions. UvrC both incises the 5' and 3' sides of the lesion. The N-terminal half is responsible for the 3' incision and the C-terminal half is responsible for the 5' incision.</text>
</comment>
<dbReference type="InterPro" id="IPR036876">
    <property type="entry name" value="UVR_dom_sf"/>
</dbReference>
<dbReference type="RefSeq" id="WP_173748963.1">
    <property type="nucleotide sequence ID" value="NZ_JAAITA010000006.1"/>
</dbReference>
<dbReference type="SMART" id="SM00465">
    <property type="entry name" value="GIYc"/>
    <property type="match status" value="1"/>
</dbReference>
<keyword evidence="2 7" id="KW-0227">DNA damage</keyword>
<evidence type="ECO:0000256" key="6">
    <source>
        <dbReference type="ARBA" id="ARBA00023236"/>
    </source>
</evidence>
<dbReference type="Pfam" id="PF02151">
    <property type="entry name" value="UVR"/>
    <property type="match status" value="1"/>
</dbReference>
<evidence type="ECO:0000256" key="5">
    <source>
        <dbReference type="ARBA" id="ARBA00023204"/>
    </source>
</evidence>
<dbReference type="PANTHER" id="PTHR30562">
    <property type="entry name" value="UVRC/OXIDOREDUCTASE"/>
    <property type="match status" value="1"/>
</dbReference>
<dbReference type="Pfam" id="PF01541">
    <property type="entry name" value="GIY-YIG"/>
    <property type="match status" value="1"/>
</dbReference>
<dbReference type="EMBL" id="JAAITA010000006">
    <property type="protein sequence ID" value="NSJ85935.1"/>
    <property type="molecule type" value="Genomic_DNA"/>
</dbReference>
<comment type="subcellular location">
    <subcellularLocation>
        <location evidence="7">Cytoplasm</location>
    </subcellularLocation>
</comment>
<keyword evidence="6 7" id="KW-0742">SOS response</keyword>
<dbReference type="CDD" id="cd10434">
    <property type="entry name" value="GIY-YIG_UvrC_Cho"/>
    <property type="match status" value="1"/>
</dbReference>
<dbReference type="InterPro" id="IPR035901">
    <property type="entry name" value="GIY-YIG_endonuc_sf"/>
</dbReference>
<dbReference type="InterPro" id="IPR047296">
    <property type="entry name" value="GIY-YIG_UvrC_Cho"/>
</dbReference>
<gene>
    <name evidence="7 12" type="primary">uvrC</name>
    <name evidence="12" type="ORF">G5A70_07060</name>
</gene>